<keyword evidence="2" id="KW-0689">Ribosomal protein</keyword>
<name>A0A8C4W0X1_9SAUR</name>
<evidence type="ECO:0000313" key="7">
    <source>
        <dbReference type="Proteomes" id="UP000694390"/>
    </source>
</evidence>
<keyword evidence="7" id="KW-1185">Reference proteome</keyword>
<dbReference type="GeneTree" id="ENSGT01080000258184"/>
<dbReference type="PANTHER" id="PTHR10902">
    <property type="entry name" value="60S RIBOSOMAL PROTEIN L35A"/>
    <property type="match status" value="1"/>
</dbReference>
<dbReference type="Pfam" id="PF01247">
    <property type="entry name" value="Ribosomal_L35Ae"/>
    <property type="match status" value="1"/>
</dbReference>
<reference evidence="6" key="1">
    <citation type="submission" date="2019-06" db="EMBL/GenBank/DDBJ databases">
        <title>G10K-VGP Goodes thornscrub tortoise genome, primary haplotype.</title>
        <authorList>
            <person name="Murphy B."/>
            <person name="Edwards T."/>
            <person name="Rhie A."/>
            <person name="Koren S."/>
            <person name="Phillippy A."/>
            <person name="Fedrigo O."/>
            <person name="Haase B."/>
            <person name="Mountcastle J."/>
            <person name="Lewin H."/>
            <person name="Damas J."/>
            <person name="Howe K."/>
            <person name="Formenti G."/>
            <person name="Myers G."/>
            <person name="Durbin R."/>
            <person name="Jarvis E.D."/>
        </authorList>
    </citation>
    <scope>NUCLEOTIDE SEQUENCE [LARGE SCALE GENOMIC DNA]</scope>
</reference>
<dbReference type="Ensembl" id="ENSGEVT00005007388.1">
    <property type="protein sequence ID" value="ENSGEVP00005007049.1"/>
    <property type="gene ID" value="ENSGEVG00005005041.1"/>
</dbReference>
<dbReference type="AlphaFoldDB" id="A0A8C4W0X1"/>
<evidence type="ECO:0000256" key="4">
    <source>
        <dbReference type="ARBA" id="ARBA00035228"/>
    </source>
</evidence>
<dbReference type="InterPro" id="IPR009000">
    <property type="entry name" value="Transl_B-barrel_sf"/>
</dbReference>
<sequence>GSDWVQSHFCGYKHGLRKQREHTALLKIDGVYARDETEFLKTWAYIFMCKRNTM</sequence>
<evidence type="ECO:0000256" key="3">
    <source>
        <dbReference type="ARBA" id="ARBA00023274"/>
    </source>
</evidence>
<accession>A0A8C4W0X1</accession>
<protein>
    <recommendedName>
        <fullName evidence="4">Large ribosomal subunit protein eL33</fullName>
    </recommendedName>
    <alternativeName>
        <fullName evidence="5">60S ribosomal protein L35a</fullName>
    </alternativeName>
</protein>
<reference evidence="6" key="3">
    <citation type="submission" date="2025-09" db="UniProtKB">
        <authorList>
            <consortium name="Ensembl"/>
        </authorList>
    </citation>
    <scope>IDENTIFICATION</scope>
</reference>
<organism evidence="6 7">
    <name type="scientific">Gopherus evgoodei</name>
    <name type="common">Goodes thornscrub tortoise</name>
    <dbReference type="NCBI Taxonomy" id="1825980"/>
    <lineage>
        <taxon>Eukaryota</taxon>
        <taxon>Metazoa</taxon>
        <taxon>Chordata</taxon>
        <taxon>Craniata</taxon>
        <taxon>Vertebrata</taxon>
        <taxon>Euteleostomi</taxon>
        <taxon>Archelosauria</taxon>
        <taxon>Testudinata</taxon>
        <taxon>Testudines</taxon>
        <taxon>Cryptodira</taxon>
        <taxon>Durocryptodira</taxon>
        <taxon>Testudinoidea</taxon>
        <taxon>Testudinidae</taxon>
        <taxon>Gopherus</taxon>
    </lineage>
</organism>
<evidence type="ECO:0000256" key="1">
    <source>
        <dbReference type="ARBA" id="ARBA00009269"/>
    </source>
</evidence>
<dbReference type="GO" id="GO:1990904">
    <property type="term" value="C:ribonucleoprotein complex"/>
    <property type="evidence" value="ECO:0007669"/>
    <property type="project" value="UniProtKB-KW"/>
</dbReference>
<dbReference type="GO" id="GO:0003735">
    <property type="term" value="F:structural constituent of ribosome"/>
    <property type="evidence" value="ECO:0007669"/>
    <property type="project" value="InterPro"/>
</dbReference>
<reference evidence="6" key="2">
    <citation type="submission" date="2025-08" db="UniProtKB">
        <authorList>
            <consortium name="Ensembl"/>
        </authorList>
    </citation>
    <scope>IDENTIFICATION</scope>
</reference>
<dbReference type="OrthoDB" id="1166329at2759"/>
<comment type="similarity">
    <text evidence="1">Belongs to the eukaryotic ribosomal protein eL33 family.</text>
</comment>
<dbReference type="GO" id="GO:0005840">
    <property type="term" value="C:ribosome"/>
    <property type="evidence" value="ECO:0007669"/>
    <property type="project" value="UniProtKB-KW"/>
</dbReference>
<evidence type="ECO:0000256" key="5">
    <source>
        <dbReference type="ARBA" id="ARBA00035530"/>
    </source>
</evidence>
<dbReference type="InterPro" id="IPR001780">
    <property type="entry name" value="Ribosomal_eL33"/>
</dbReference>
<dbReference type="Proteomes" id="UP000694390">
    <property type="component" value="Chromosome 14"/>
</dbReference>
<dbReference type="SUPFAM" id="SSF50447">
    <property type="entry name" value="Translation proteins"/>
    <property type="match status" value="1"/>
</dbReference>
<evidence type="ECO:0000256" key="2">
    <source>
        <dbReference type="ARBA" id="ARBA00022980"/>
    </source>
</evidence>
<keyword evidence="3" id="KW-0687">Ribonucleoprotein</keyword>
<dbReference type="GO" id="GO:0006412">
    <property type="term" value="P:translation"/>
    <property type="evidence" value="ECO:0007669"/>
    <property type="project" value="InterPro"/>
</dbReference>
<evidence type="ECO:0000313" key="6">
    <source>
        <dbReference type="Ensembl" id="ENSGEVP00005007049.1"/>
    </source>
</evidence>
<proteinExistence type="inferred from homology"/>
<dbReference type="InterPro" id="IPR038661">
    <property type="entry name" value="Ribosomal_eL33_sf"/>
</dbReference>
<dbReference type="Gene3D" id="2.40.10.190">
    <property type="entry name" value="translation elongation factor selb, chain A, domain 4"/>
    <property type="match status" value="1"/>
</dbReference>